<name>A0ABT5UZ03_9VIBR</name>
<dbReference type="Proteomes" id="UP001216189">
    <property type="component" value="Unassembled WGS sequence"/>
</dbReference>
<dbReference type="RefSeq" id="WP_274722025.1">
    <property type="nucleotide sequence ID" value="NZ_JARBFT010000003.1"/>
</dbReference>
<dbReference type="EMBL" id="JARBFT010000003">
    <property type="protein sequence ID" value="MDE1514336.1"/>
    <property type="molecule type" value="Genomic_DNA"/>
</dbReference>
<accession>A0ABT5UZ03</accession>
<reference evidence="1 2" key="1">
    <citation type="submission" date="2023-02" db="EMBL/GenBank/DDBJ databases">
        <title>Vibrio intestini sp. nov., a close relative of Vibrio cholerae isolated from the intestine of Healthy Culter dabryi.</title>
        <authorList>
            <person name="Wu N."/>
        </authorList>
    </citation>
    <scope>NUCLEOTIDE SEQUENCE [LARGE SCALE GENOMIC DNA]</scope>
    <source>
        <strain evidence="1 2">DSL-7</strain>
    </source>
</reference>
<dbReference type="InterPro" id="IPR010352">
    <property type="entry name" value="DUF945"/>
</dbReference>
<evidence type="ECO:0000313" key="2">
    <source>
        <dbReference type="Proteomes" id="UP001216189"/>
    </source>
</evidence>
<organism evidence="1 2">
    <name type="scientific">Vibrio chanodichtyis</name>
    <dbReference type="NCBI Taxonomy" id="3027932"/>
    <lineage>
        <taxon>Bacteria</taxon>
        <taxon>Pseudomonadati</taxon>
        <taxon>Pseudomonadota</taxon>
        <taxon>Gammaproteobacteria</taxon>
        <taxon>Vibrionales</taxon>
        <taxon>Vibrionaceae</taxon>
        <taxon>Vibrio</taxon>
    </lineage>
</organism>
<sequence length="421" mass="46303">MKSIKIIGAVGGAVALGLCWPLAVGQIGESVIKDGLNRFESSSITAELVSYQRGYLSSHMQTRYQISDPILAAQLQAEGIPSEILVDSQLQHGLFGIAAISTLPQYPQFPVQMHSTTHLNGNTDYTVNLEQWNYMFQGEVPVSVMIEPTQLTGSVTKLGEITFQLSMPNVVFDFENQAQMVLSQMTLEGQGKESDGLWLGAQNFRLGKLGVNQAGQTELDLDGFAYHFTSALDKTLTRFTTAHQMQIAKLQYSEGEWQDIGLDFTLGDLDTEATKALSQLYQNAPEMSEQDIAQILPQVDALFQQGFFIAIDKFTAKISGGHVTSDWRLAVPEGTQNLLQDPLAVIPALTGQSKTFVSHQLAESFPFIQQAVDQLVMMEMMTQNEQGYTLEAEIKDGNVVFPSGKTMPLMMLIMPLLMSQG</sequence>
<proteinExistence type="predicted"/>
<protein>
    <submittedName>
        <fullName evidence="1">DUF945 family protein</fullName>
    </submittedName>
</protein>
<evidence type="ECO:0000313" key="1">
    <source>
        <dbReference type="EMBL" id="MDE1514336.1"/>
    </source>
</evidence>
<dbReference type="Pfam" id="PF06097">
    <property type="entry name" value="DUF945"/>
    <property type="match status" value="1"/>
</dbReference>
<gene>
    <name evidence="1" type="ORF">PUN32_04820</name>
</gene>
<keyword evidence="2" id="KW-1185">Reference proteome</keyword>
<comment type="caution">
    <text evidence="1">The sequence shown here is derived from an EMBL/GenBank/DDBJ whole genome shotgun (WGS) entry which is preliminary data.</text>
</comment>